<dbReference type="PANTHER" id="PTHR30069">
    <property type="entry name" value="TONB-DEPENDENT OUTER MEMBRANE RECEPTOR"/>
    <property type="match status" value="1"/>
</dbReference>
<evidence type="ECO:0000313" key="15">
    <source>
        <dbReference type="Proteomes" id="UP001302494"/>
    </source>
</evidence>
<dbReference type="Gene3D" id="2.170.130.10">
    <property type="entry name" value="TonB-dependent receptor, plug domain"/>
    <property type="match status" value="1"/>
</dbReference>
<organism evidence="14 15">
    <name type="scientific">Candidatus Nitrospira neomarina</name>
    <dbReference type="NCBI Taxonomy" id="3020899"/>
    <lineage>
        <taxon>Bacteria</taxon>
        <taxon>Pseudomonadati</taxon>
        <taxon>Nitrospirota</taxon>
        <taxon>Nitrospiria</taxon>
        <taxon>Nitrospirales</taxon>
        <taxon>Nitrospiraceae</taxon>
        <taxon>Nitrospira</taxon>
    </lineage>
</organism>
<dbReference type="Proteomes" id="UP001302494">
    <property type="component" value="Chromosome"/>
</dbReference>
<dbReference type="InterPro" id="IPR039426">
    <property type="entry name" value="TonB-dep_rcpt-like"/>
</dbReference>
<keyword evidence="3 8" id="KW-1134">Transmembrane beta strand</keyword>
<feature type="domain" description="TonB-dependent receptor plug" evidence="13">
    <location>
        <begin position="123"/>
        <end position="224"/>
    </location>
</feature>
<reference evidence="14 15" key="1">
    <citation type="submission" date="2023-01" db="EMBL/GenBank/DDBJ databases">
        <title>Cultivation and genomic characterization of new, ubiquitous marine nitrite-oxidizing bacteria from the Nitrospirales.</title>
        <authorList>
            <person name="Mueller A.J."/>
            <person name="Daebeler A."/>
            <person name="Herbold C.W."/>
            <person name="Kirkegaard R.H."/>
            <person name="Daims H."/>
        </authorList>
    </citation>
    <scope>NUCLEOTIDE SEQUENCE [LARGE SCALE GENOMIC DNA]</scope>
    <source>
        <strain evidence="14 15">DK</strain>
    </source>
</reference>
<evidence type="ECO:0000256" key="7">
    <source>
        <dbReference type="ARBA" id="ARBA00023237"/>
    </source>
</evidence>
<dbReference type="InterPro" id="IPR037066">
    <property type="entry name" value="Plug_dom_sf"/>
</dbReference>
<feature type="region of interest" description="Disordered" evidence="11">
    <location>
        <begin position="118"/>
        <end position="141"/>
    </location>
</feature>
<dbReference type="Pfam" id="PF07715">
    <property type="entry name" value="Plug"/>
    <property type="match status" value="1"/>
</dbReference>
<comment type="subcellular location">
    <subcellularLocation>
        <location evidence="1 8">Cell outer membrane</location>
        <topology evidence="1 8">Multi-pass membrane protein</topology>
    </subcellularLocation>
</comment>
<evidence type="ECO:0000256" key="3">
    <source>
        <dbReference type="ARBA" id="ARBA00022452"/>
    </source>
</evidence>
<keyword evidence="10" id="KW-0175">Coiled coil</keyword>
<sequence>MKQFLSVCSWNWSWPIFVLLFTVQTISSAFSPAVAASSNPSTVTQESLLQQQQELEGELDHINSRLEEIRKQLREIHQIPASQQTDEQRQTQATLQEEEVVTLEEMSIVSTRILKRPEGLTLSSTPQSETESQPTRTMKESMESLPGVVLRQANGPRDFSISIRGSGIKTAFAIRDIKVYEDGFQQTQSDGLSRLDIQDPWFMRSTEVIRGAASSLYDNYALGGMVHFKTRRGSDINGVEGFFAGGSYGYNKQAGAFGQHWKNLDVSLFASNAAENGYIDHSGYNTQTLNLNFRFTIDEKQSLYVKAITNWLDTKVPTRLTKSQFNANDRQAGTGTKSRDQSRLDRRTIIGLMYERQLTPNLILTTEGDYDVKDINQYFNQIFDNVNTNWKHYTDLRHTGHISGMPLNSYLGFFVNNMEQEGQTFQNLDDGQGTRGTLIQNNRGTIRNIGGRFREELTFLPNWTVAAGLGFEQSIVSIQTINYTNGVVSSRPSTTKTYYNWAPEMSLTWEPRAGYRHWIRGSTGYGIPQFSNLTRNPLTGLPGSNFDLKPQKNVNVEFGHEAQLHNTFNMQLVGFWIFFRDEIISQNISGTNTASVNADSSEYRGVEVSADWRPIPGWQFHAAYTHIDAKYINFTDRYLVNGVATEVKQDGNDVPNVPSDVLNMKVMYDDAKNDWGAWLESNYYNSYFLNNGNTVGIPSYWILNVNLHKTFTFNNDWFRFAKFFFEINNIADKTYAASGQVVSDATPDANKQLFFAGYGRSFYGGVTIGIF</sequence>
<name>A0AA96GKE0_9BACT</name>
<dbReference type="GO" id="GO:0044718">
    <property type="term" value="P:siderophore transmembrane transport"/>
    <property type="evidence" value="ECO:0007669"/>
    <property type="project" value="TreeGrafter"/>
</dbReference>
<evidence type="ECO:0000256" key="10">
    <source>
        <dbReference type="SAM" id="Coils"/>
    </source>
</evidence>
<protein>
    <submittedName>
        <fullName evidence="14">TonB-dependent receptor</fullName>
    </submittedName>
</protein>
<keyword evidence="15" id="KW-1185">Reference proteome</keyword>
<dbReference type="PANTHER" id="PTHR30069:SF28">
    <property type="entry name" value="TONB-DEPENDENT RECEPTOR YNCD-RELATED"/>
    <property type="match status" value="1"/>
</dbReference>
<evidence type="ECO:0000256" key="9">
    <source>
        <dbReference type="RuleBase" id="RU003357"/>
    </source>
</evidence>
<dbReference type="RefSeq" id="WP_312744786.1">
    <property type="nucleotide sequence ID" value="NZ_CP116968.1"/>
</dbReference>
<keyword evidence="6 8" id="KW-0472">Membrane</keyword>
<dbReference type="PROSITE" id="PS52016">
    <property type="entry name" value="TONB_DEPENDENT_REC_3"/>
    <property type="match status" value="1"/>
</dbReference>
<keyword evidence="7 8" id="KW-0998">Cell outer membrane</keyword>
<evidence type="ECO:0000259" key="12">
    <source>
        <dbReference type="Pfam" id="PF00593"/>
    </source>
</evidence>
<evidence type="ECO:0000256" key="6">
    <source>
        <dbReference type="ARBA" id="ARBA00023136"/>
    </source>
</evidence>
<dbReference type="Gene3D" id="2.40.170.20">
    <property type="entry name" value="TonB-dependent receptor, beta-barrel domain"/>
    <property type="match status" value="1"/>
</dbReference>
<evidence type="ECO:0000256" key="11">
    <source>
        <dbReference type="SAM" id="MobiDB-lite"/>
    </source>
</evidence>
<evidence type="ECO:0000313" key="14">
    <source>
        <dbReference type="EMBL" id="WNM61975.1"/>
    </source>
</evidence>
<accession>A0AA96GKE0</accession>
<feature type="coiled-coil region" evidence="10">
    <location>
        <begin position="45"/>
        <end position="79"/>
    </location>
</feature>
<dbReference type="InterPro" id="IPR012910">
    <property type="entry name" value="Plug_dom"/>
</dbReference>
<dbReference type="SUPFAM" id="SSF56935">
    <property type="entry name" value="Porins"/>
    <property type="match status" value="1"/>
</dbReference>
<evidence type="ECO:0000256" key="2">
    <source>
        <dbReference type="ARBA" id="ARBA00022448"/>
    </source>
</evidence>
<evidence type="ECO:0000259" key="13">
    <source>
        <dbReference type="Pfam" id="PF07715"/>
    </source>
</evidence>
<dbReference type="EMBL" id="CP116968">
    <property type="protein sequence ID" value="WNM61975.1"/>
    <property type="molecule type" value="Genomic_DNA"/>
</dbReference>
<dbReference type="GO" id="GO:0009279">
    <property type="term" value="C:cell outer membrane"/>
    <property type="evidence" value="ECO:0007669"/>
    <property type="project" value="UniProtKB-SubCell"/>
</dbReference>
<proteinExistence type="inferred from homology"/>
<keyword evidence="14" id="KW-0675">Receptor</keyword>
<gene>
    <name evidence="14" type="ORF">PQG83_19880</name>
</gene>
<dbReference type="CDD" id="cd01347">
    <property type="entry name" value="ligand_gated_channel"/>
    <property type="match status" value="1"/>
</dbReference>
<dbReference type="KEGG" id="nneo:PQG83_19880"/>
<dbReference type="InterPro" id="IPR036942">
    <property type="entry name" value="Beta-barrel_TonB_sf"/>
</dbReference>
<dbReference type="AlphaFoldDB" id="A0AA96GKE0"/>
<feature type="compositionally biased region" description="Polar residues" evidence="11">
    <location>
        <begin position="121"/>
        <end position="136"/>
    </location>
</feature>
<comment type="similarity">
    <text evidence="8 9">Belongs to the TonB-dependent receptor family.</text>
</comment>
<keyword evidence="2 8" id="KW-0813">Transport</keyword>
<evidence type="ECO:0000256" key="4">
    <source>
        <dbReference type="ARBA" id="ARBA00022692"/>
    </source>
</evidence>
<evidence type="ECO:0000256" key="1">
    <source>
        <dbReference type="ARBA" id="ARBA00004571"/>
    </source>
</evidence>
<evidence type="ECO:0000256" key="8">
    <source>
        <dbReference type="PROSITE-ProRule" id="PRU01360"/>
    </source>
</evidence>
<keyword evidence="5 9" id="KW-0798">TonB box</keyword>
<dbReference type="Pfam" id="PF00593">
    <property type="entry name" value="TonB_dep_Rec_b-barrel"/>
    <property type="match status" value="1"/>
</dbReference>
<feature type="domain" description="TonB-dependent receptor-like beta-barrel" evidence="12">
    <location>
        <begin position="245"/>
        <end position="730"/>
    </location>
</feature>
<keyword evidence="4 8" id="KW-0812">Transmembrane</keyword>
<dbReference type="GO" id="GO:0015344">
    <property type="term" value="F:siderophore uptake transmembrane transporter activity"/>
    <property type="evidence" value="ECO:0007669"/>
    <property type="project" value="TreeGrafter"/>
</dbReference>
<dbReference type="InterPro" id="IPR000531">
    <property type="entry name" value="Beta-barrel_TonB"/>
</dbReference>
<evidence type="ECO:0000256" key="5">
    <source>
        <dbReference type="ARBA" id="ARBA00023077"/>
    </source>
</evidence>